<evidence type="ECO:0000313" key="3">
    <source>
        <dbReference type="Proteomes" id="UP000266906"/>
    </source>
</evidence>
<dbReference type="EMBL" id="RKQG01000004">
    <property type="protein sequence ID" value="RPE27224.1"/>
    <property type="molecule type" value="Genomic_DNA"/>
</dbReference>
<reference evidence="1 3" key="1">
    <citation type="submission" date="2018-11" db="EMBL/GenBank/DDBJ databases">
        <title>Sequencing the genomes of 1000 actinobacteria strains.</title>
        <authorList>
            <person name="Klenk H.-P."/>
        </authorList>
    </citation>
    <scope>NUCLEOTIDE SEQUENCE [LARGE SCALE GENOMIC DNA]</scope>
    <source>
        <strain evidence="1 3">DSM 44781</strain>
    </source>
</reference>
<evidence type="ECO:0000313" key="1">
    <source>
        <dbReference type="EMBL" id="RPE27224.1"/>
    </source>
</evidence>
<comment type="caution">
    <text evidence="1">The sequence shown here is derived from an EMBL/GenBank/DDBJ whole genome shotgun (WGS) entry which is preliminary data.</text>
</comment>
<dbReference type="RefSeq" id="WP_123821584.1">
    <property type="nucleotide sequence ID" value="NZ_RKQG01000004.1"/>
</dbReference>
<proteinExistence type="predicted"/>
<name>A0A3N4RT86_9ACTN</name>
<evidence type="ECO:0000313" key="2">
    <source>
        <dbReference type="EMBL" id="RPE27356.1"/>
    </source>
</evidence>
<protein>
    <submittedName>
        <fullName evidence="1">Uncharacterized protein</fullName>
    </submittedName>
</protein>
<organism evidence="1 3">
    <name type="scientific">Kitasatospora cineracea</name>
    <dbReference type="NCBI Taxonomy" id="88074"/>
    <lineage>
        <taxon>Bacteria</taxon>
        <taxon>Bacillati</taxon>
        <taxon>Actinomycetota</taxon>
        <taxon>Actinomycetes</taxon>
        <taxon>Kitasatosporales</taxon>
        <taxon>Streptomycetaceae</taxon>
        <taxon>Kitasatospora</taxon>
    </lineage>
</organism>
<keyword evidence="3" id="KW-1185">Reference proteome</keyword>
<gene>
    <name evidence="1" type="ORF">EDD38_7368</name>
    <name evidence="2" type="ORF">EDD38_7501</name>
</gene>
<dbReference type="AlphaFoldDB" id="A0A3N4RT86"/>
<dbReference type="EMBL" id="RKQG01000004">
    <property type="protein sequence ID" value="RPE27356.1"/>
    <property type="molecule type" value="Genomic_DNA"/>
</dbReference>
<sequence>MTLISPVPVVPVVPFAAASAAADAPRPADPRVGPLLDLVQAMLHALGDIGTNFSSAIPDPVTRHKVITHAEDSTRQCRDRLNKILDQPL</sequence>
<accession>A0A3N4RT86</accession>
<dbReference type="Proteomes" id="UP000266906">
    <property type="component" value="Unassembled WGS sequence"/>
</dbReference>